<dbReference type="Pfam" id="PF05622">
    <property type="entry name" value="HOOK"/>
    <property type="match status" value="1"/>
</dbReference>
<dbReference type="GO" id="GO:0051959">
    <property type="term" value="F:dynein light intermediate chain binding"/>
    <property type="evidence" value="ECO:0007669"/>
    <property type="project" value="TreeGrafter"/>
</dbReference>
<evidence type="ECO:0000256" key="7">
    <source>
        <dbReference type="SAM" id="Coils"/>
    </source>
</evidence>
<dbReference type="GO" id="GO:0005813">
    <property type="term" value="C:centrosome"/>
    <property type="evidence" value="ECO:0007669"/>
    <property type="project" value="TreeGrafter"/>
</dbReference>
<evidence type="ECO:0000256" key="6">
    <source>
        <dbReference type="ARBA" id="ARBA00023212"/>
    </source>
</evidence>
<dbReference type="PANTHER" id="PTHR18947:SF39">
    <property type="entry name" value="PROTEIN HOOK"/>
    <property type="match status" value="1"/>
</dbReference>
<evidence type="ECO:0000256" key="8">
    <source>
        <dbReference type="SAM" id="MobiDB-lite"/>
    </source>
</evidence>
<evidence type="ECO:0000256" key="1">
    <source>
        <dbReference type="ARBA" id="ARBA00004245"/>
    </source>
</evidence>
<feature type="region of interest" description="Disordered" evidence="8">
    <location>
        <begin position="1159"/>
        <end position="1191"/>
    </location>
</feature>
<evidence type="ECO:0000256" key="5">
    <source>
        <dbReference type="ARBA" id="ARBA00023054"/>
    </source>
</evidence>
<feature type="compositionally biased region" description="Polar residues" evidence="8">
    <location>
        <begin position="754"/>
        <end position="763"/>
    </location>
</feature>
<comment type="subcellular location">
    <subcellularLocation>
        <location evidence="1">Cytoplasm</location>
        <location evidence="1">Cytoskeleton</location>
    </subcellularLocation>
</comment>
<evidence type="ECO:0000256" key="3">
    <source>
        <dbReference type="ARBA" id="ARBA00022490"/>
    </source>
</evidence>
<sequence length="1289" mass="143423">EHDDKDELGRILQLILGCAVNCESKQQYIEAIMNMEENVQKVIMEAIQELMLRESSPGILSADGEGRLELGPASFHPHLKTVLEQLETATHSRDETIQRCHELEQQISVLSEEKTTLSSENEKLLNRLDTLETGGDLGTSTLRYKDLKKQIDGLQDELYKLETSRDEYRTKTELLERENQEIQTRNEELQQLADEARSLKDEVDALREMSERAVVYEGTMETYKKKLEELSDLKRQVRILEEKNSDYMQMNMELEEEVKKSGTWRPQLELYKKQVTDLHQKLAEEAKKTDRQIFENKKLSEKMEALIQEKDRLTMERDGLKENIEELRCHVSTLTSPDTTSRPPSDLSDVDLLDVVPHEIRQRLIRLQHENTLLKQRAGEGDSSEQLPVLQTLVSDLQERQTSLTQENRWDYKGDFTRPIPNYRGWSINPSTTPSFSLFDACFNVDPNRKMKVFKKNLKWASESDLLILRQPKGLLSPNFLSSTLPMQQPRSLPPLPVSSSSFATQTSKESPIVIRHIHEFKLSPSPTNEDSGCCRTSPSSCEGCDDRGCTDDHSPDYVGTLDSGVSGVYGGTLESGMSGVYRCLSPVIPSIVEECTTHHITDIIPALGGNRSSSPPVLHHSHPAHNSCHHCYFQNGSQEMRGEKCSSGGSSMHISSPCPPRPHTVCSYNPPYRYSQSTSPVPNLPVSPPVSPLPNNISFCLTPSVVEVSTVQTTSVPTGFRKSSEQVTLTCSLPGTSFTTLTYAAPNPVSVSTSQNRKSCSGLSRPLIPPDSPTPHNSPRLPNSICATRSRACKSPPNTAQVSVIAASPVDIPLTETVVVGNIYSSKQDLANGVTSTLCSDNSVLKLKSCSDTNIPNKYSAIFRNHTDYETSMSSDSNEASQGEIINKFESGKPPIGKLRFPSVLKRLDVSEANSKDEKPKVNVIQNSYDTECKRKNDENNAMYRKNEKPVVSTYSSKINSNCKAFINSHKEDIASIAHSIKKFTPKLKTGNSPTTVSSCNNANTLSSSNSASSITEKTDVLRKSSIKSSPVFPRLVKETLVSKANNHVTFREPIVKEGIQSRQESPPAHYSPASPRERVSALPKTPTASNIEKDKKNASGITLMSDTLFTHFVISPPMEARRLERDVVSTTDTDTDLEILEQKLTIGMYAAPLVSSESCTSVSPDDGDEDPSATEYCSDTEDYNPSQFKPFAEDNERVKLSEKELLVKSQRMASKPKILISKTLDPATLVRTYSFFRKQAKAKKQRKNAIKEIPASTVNGGIVKTKNKTAKHVVAETFNAMFTLCTP</sequence>
<feature type="coiled-coil region" evidence="7">
    <location>
        <begin position="86"/>
        <end position="330"/>
    </location>
</feature>
<comment type="similarity">
    <text evidence="2">Belongs to the hook family.</text>
</comment>
<dbReference type="SUPFAM" id="SSF116907">
    <property type="entry name" value="Hook domain"/>
    <property type="match status" value="1"/>
</dbReference>
<dbReference type="InterPro" id="IPR008636">
    <property type="entry name" value="Hook_C"/>
</dbReference>
<dbReference type="GO" id="GO:0008017">
    <property type="term" value="F:microtubule binding"/>
    <property type="evidence" value="ECO:0007669"/>
    <property type="project" value="InterPro"/>
</dbReference>
<evidence type="ECO:0000256" key="2">
    <source>
        <dbReference type="ARBA" id="ARBA00006946"/>
    </source>
</evidence>
<evidence type="ECO:0000259" key="9">
    <source>
        <dbReference type="Pfam" id="PF05622"/>
    </source>
</evidence>
<keyword evidence="6" id="KW-0206">Cytoskeleton</keyword>
<keyword evidence="3" id="KW-0963">Cytoplasm</keyword>
<dbReference type="GO" id="GO:0005737">
    <property type="term" value="C:cytoplasm"/>
    <property type="evidence" value="ECO:0007669"/>
    <property type="project" value="TreeGrafter"/>
</dbReference>
<evidence type="ECO:0000259" key="10">
    <source>
        <dbReference type="Pfam" id="PF19047"/>
    </source>
</evidence>
<reference evidence="11 12" key="1">
    <citation type="submission" date="2023-11" db="EMBL/GenBank/DDBJ databases">
        <title>Halocaridina rubra genome assembly.</title>
        <authorList>
            <person name="Smith C."/>
        </authorList>
    </citation>
    <scope>NUCLEOTIDE SEQUENCE [LARGE SCALE GENOMIC DNA]</scope>
    <source>
        <strain evidence="11">EP-1</strain>
        <tissue evidence="11">Whole</tissue>
    </source>
</reference>
<dbReference type="Pfam" id="PF19047">
    <property type="entry name" value="HOOK_N"/>
    <property type="match status" value="1"/>
</dbReference>
<keyword evidence="12" id="KW-1185">Reference proteome</keyword>
<feature type="domain" description="HOOK N-terminal" evidence="10">
    <location>
        <begin position="1"/>
        <end position="49"/>
    </location>
</feature>
<protein>
    <submittedName>
        <fullName evidence="11">Protein Hook 3</fullName>
    </submittedName>
</protein>
<keyword evidence="4" id="KW-0493">Microtubule</keyword>
<accession>A0AAN8WPS9</accession>
<keyword evidence="5 7" id="KW-0175">Coiled coil</keyword>
<dbReference type="Gene3D" id="1.10.287.1490">
    <property type="match status" value="1"/>
</dbReference>
<feature type="compositionally biased region" description="Acidic residues" evidence="8">
    <location>
        <begin position="1167"/>
        <end position="1184"/>
    </location>
</feature>
<dbReference type="InterPro" id="IPR043936">
    <property type="entry name" value="HOOK_N"/>
</dbReference>
<feature type="non-terminal residue" evidence="11">
    <location>
        <position position="1"/>
    </location>
</feature>
<dbReference type="Gene3D" id="1.10.418.10">
    <property type="entry name" value="Calponin-like domain"/>
    <property type="match status" value="1"/>
</dbReference>
<proteinExistence type="inferred from homology"/>
<evidence type="ECO:0000313" key="12">
    <source>
        <dbReference type="Proteomes" id="UP001381693"/>
    </source>
</evidence>
<dbReference type="Proteomes" id="UP001381693">
    <property type="component" value="Unassembled WGS sequence"/>
</dbReference>
<dbReference type="EMBL" id="JAXCGZ010021477">
    <property type="protein sequence ID" value="KAK7050076.1"/>
    <property type="molecule type" value="Genomic_DNA"/>
</dbReference>
<organism evidence="11 12">
    <name type="scientific">Halocaridina rubra</name>
    <name type="common">Hawaiian red shrimp</name>
    <dbReference type="NCBI Taxonomy" id="373956"/>
    <lineage>
        <taxon>Eukaryota</taxon>
        <taxon>Metazoa</taxon>
        <taxon>Ecdysozoa</taxon>
        <taxon>Arthropoda</taxon>
        <taxon>Crustacea</taxon>
        <taxon>Multicrustacea</taxon>
        <taxon>Malacostraca</taxon>
        <taxon>Eumalacostraca</taxon>
        <taxon>Eucarida</taxon>
        <taxon>Decapoda</taxon>
        <taxon>Pleocyemata</taxon>
        <taxon>Caridea</taxon>
        <taxon>Atyoidea</taxon>
        <taxon>Atyidae</taxon>
        <taxon>Halocaridina</taxon>
    </lineage>
</organism>
<feature type="region of interest" description="Disordered" evidence="8">
    <location>
        <begin position="754"/>
        <end position="781"/>
    </location>
</feature>
<dbReference type="GO" id="GO:0005874">
    <property type="term" value="C:microtubule"/>
    <property type="evidence" value="ECO:0007669"/>
    <property type="project" value="UniProtKB-KW"/>
</dbReference>
<feature type="domain" description="Hook C-terminal" evidence="9">
    <location>
        <begin position="98"/>
        <end position="410"/>
    </location>
</feature>
<name>A0AAN8WPS9_HALRR</name>
<comment type="caution">
    <text evidence="11">The sequence shown here is derived from an EMBL/GenBank/DDBJ whole genome shotgun (WGS) entry which is preliminary data.</text>
</comment>
<dbReference type="GO" id="GO:0031122">
    <property type="term" value="P:cytoplasmic microtubule organization"/>
    <property type="evidence" value="ECO:0007669"/>
    <property type="project" value="InterPro"/>
</dbReference>
<feature type="region of interest" description="Disordered" evidence="8">
    <location>
        <begin position="1058"/>
        <end position="1098"/>
    </location>
</feature>
<evidence type="ECO:0000313" key="11">
    <source>
        <dbReference type="EMBL" id="KAK7050076.1"/>
    </source>
</evidence>
<evidence type="ECO:0000256" key="4">
    <source>
        <dbReference type="ARBA" id="ARBA00022701"/>
    </source>
</evidence>
<dbReference type="InterPro" id="IPR036872">
    <property type="entry name" value="CH_dom_sf"/>
</dbReference>
<dbReference type="GO" id="GO:0030705">
    <property type="term" value="P:cytoskeleton-dependent intracellular transport"/>
    <property type="evidence" value="ECO:0007669"/>
    <property type="project" value="InterPro"/>
</dbReference>
<dbReference type="PANTHER" id="PTHR18947">
    <property type="entry name" value="HOOK PROTEINS"/>
    <property type="match status" value="1"/>
</dbReference>
<gene>
    <name evidence="11" type="primary">HOOK3_1</name>
    <name evidence="11" type="ORF">SK128_014426</name>
</gene>